<proteinExistence type="predicted"/>
<protein>
    <submittedName>
        <fullName evidence="2">Uncharacterized protein</fullName>
    </submittedName>
</protein>
<organism evidence="2">
    <name type="scientific">Aureoumbra lagunensis</name>
    <dbReference type="NCBI Taxonomy" id="44058"/>
    <lineage>
        <taxon>Eukaryota</taxon>
        <taxon>Sar</taxon>
        <taxon>Stramenopiles</taxon>
        <taxon>Ochrophyta</taxon>
        <taxon>Pelagophyceae</taxon>
        <taxon>Pelagomonadales</taxon>
        <taxon>Aureoumbra</taxon>
    </lineage>
</organism>
<name>A0A6S8CNH5_9STRA</name>
<gene>
    <name evidence="1" type="ORF">ALAG00032_LOCUS8612</name>
    <name evidence="2" type="ORF">ALAG00032_LOCUS8613</name>
</gene>
<reference evidence="2" key="1">
    <citation type="submission" date="2021-01" db="EMBL/GenBank/DDBJ databases">
        <authorList>
            <person name="Corre E."/>
            <person name="Pelletier E."/>
            <person name="Niang G."/>
            <person name="Scheremetjew M."/>
            <person name="Finn R."/>
            <person name="Kale V."/>
            <person name="Holt S."/>
            <person name="Cochrane G."/>
            <person name="Meng A."/>
            <person name="Brown T."/>
            <person name="Cohen L."/>
        </authorList>
    </citation>
    <scope>NUCLEOTIDE SEQUENCE</scope>
    <source>
        <strain evidence="2">CCMP1510</strain>
    </source>
</reference>
<accession>A0A6S8CNH5</accession>
<sequence>MSGQPQVVQGQVVQVYQPGQPVAQGTVVAVQPAFKASSLLQPVSVTVVSAQPREWPFGMCCSCLTECSRDCGLCCYACWCPSCLGAEIAEKIGSKGCCNTETCCAQWWAACGLDCLIRVLGSFCFGVGSLIGPWVWTIWFATGRDAIKAKYLLPHDELCCSSSCTSFLPDYVLCLNCSQCALYQEAFYLKHEQGADKNIDFDCCIYNMCCKTVPPGTVSVKRPQSG</sequence>
<evidence type="ECO:0000313" key="2">
    <source>
        <dbReference type="EMBL" id="CAE0367856.1"/>
    </source>
</evidence>
<dbReference type="AlphaFoldDB" id="A0A6S8CNH5"/>
<evidence type="ECO:0000313" key="1">
    <source>
        <dbReference type="EMBL" id="CAE0367855.1"/>
    </source>
</evidence>
<dbReference type="EMBL" id="HBIJ01012680">
    <property type="protein sequence ID" value="CAE0367855.1"/>
    <property type="molecule type" value="Transcribed_RNA"/>
</dbReference>
<dbReference type="EMBL" id="HBIJ01012681">
    <property type="protein sequence ID" value="CAE0367856.1"/>
    <property type="molecule type" value="Transcribed_RNA"/>
</dbReference>